<keyword evidence="1" id="KW-0238">DNA-binding</keyword>
<dbReference type="AlphaFoldDB" id="A0A149PG43"/>
<dbReference type="OrthoDB" id="9812210at2"/>
<dbReference type="Gene3D" id="1.10.10.10">
    <property type="entry name" value="Winged helix-like DNA-binding domain superfamily/Winged helix DNA-binding domain"/>
    <property type="match status" value="1"/>
</dbReference>
<gene>
    <name evidence="1" type="ORF">CI15_26295</name>
</gene>
<dbReference type="EMBL" id="LRBG01000037">
    <property type="protein sequence ID" value="KXU84020.1"/>
    <property type="molecule type" value="Genomic_DNA"/>
</dbReference>
<dbReference type="GO" id="GO:0003677">
    <property type="term" value="F:DNA binding"/>
    <property type="evidence" value="ECO:0007669"/>
    <property type="project" value="UniProtKB-KW"/>
</dbReference>
<evidence type="ECO:0000313" key="1">
    <source>
        <dbReference type="EMBL" id="KXU84020.1"/>
    </source>
</evidence>
<dbReference type="SUPFAM" id="SSF46785">
    <property type="entry name" value="Winged helix' DNA-binding domain"/>
    <property type="match status" value="1"/>
</dbReference>
<accession>A0A149PG43</accession>
<dbReference type="InterPro" id="IPR036388">
    <property type="entry name" value="WH-like_DNA-bd_sf"/>
</dbReference>
<dbReference type="STRING" id="1399968.CI15_26295"/>
<comment type="caution">
    <text evidence="1">The sequence shown here is derived from an EMBL/GenBank/DDBJ whole genome shotgun (WGS) entry which is preliminary data.</text>
</comment>
<name>A0A149PG43_9BURK</name>
<proteinExistence type="predicted"/>
<dbReference type="Proteomes" id="UP000075613">
    <property type="component" value="Unassembled WGS sequence"/>
</dbReference>
<protein>
    <submittedName>
        <fullName evidence="1">DNA-binding protein</fullName>
    </submittedName>
</protein>
<evidence type="ECO:0000313" key="2">
    <source>
        <dbReference type="Proteomes" id="UP000075613"/>
    </source>
</evidence>
<dbReference type="RefSeq" id="WP_062134199.1">
    <property type="nucleotide sequence ID" value="NZ_LRBG01000037.1"/>
</dbReference>
<keyword evidence="2" id="KW-1185">Reference proteome</keyword>
<organism evidence="1 2">
    <name type="scientific">Paraburkholderia monticola</name>
    <dbReference type="NCBI Taxonomy" id="1399968"/>
    <lineage>
        <taxon>Bacteria</taxon>
        <taxon>Pseudomonadati</taxon>
        <taxon>Pseudomonadota</taxon>
        <taxon>Betaproteobacteria</taxon>
        <taxon>Burkholderiales</taxon>
        <taxon>Burkholderiaceae</taxon>
        <taxon>Paraburkholderia</taxon>
    </lineage>
</organism>
<dbReference type="InterPro" id="IPR036390">
    <property type="entry name" value="WH_DNA-bd_sf"/>
</dbReference>
<sequence>MDALITAAARALAAGDPLGALDRVALRDDAPALALRGIAMAQLGDFVRAKALVRGAARAFGPQHAVARARCVVAEAEIALASRDLAWPARTLDSATATLDSHGDRVNAAHARYLAARRLLLIGRLDEAERKLAAVDPQPFPPALRAAHQLVIAGVALRRLRSRAARAALTRAADAAREAGIPALIAEVESASLALNKPAARRIAHGEAEPILLDDVETLLSSNQADGPLIVDACRYAIRDANATVVLASRPVLFALARMLGEAWPNDVPRDTLVARAFRAKRADESHRARLRVEIGRLRAALGTLASVSATTRGFALAPRQAREVVVLAPPVEGEHAALLAFLSDGESWSSSALALVLGASQRTVQRALDALAAAGKVQPVGEGRARRWMTPPLAGFATALLLPSPFPS</sequence>
<reference evidence="1 2" key="1">
    <citation type="journal article" date="2015" name="Int. J. Syst. Evol. Microbiol.">
        <title>Burkholderia monticola sp. nov., isolated from mountain soil.</title>
        <authorList>
            <person name="Baek I."/>
            <person name="Seo B."/>
            <person name="Lee I."/>
            <person name="Yi H."/>
            <person name="Chun J."/>
        </authorList>
    </citation>
    <scope>NUCLEOTIDE SEQUENCE [LARGE SCALE GENOMIC DNA]</scope>
    <source>
        <strain evidence="1 2">JC2948</strain>
    </source>
</reference>